<evidence type="ECO:0000313" key="6">
    <source>
        <dbReference type="EMBL" id="KUM63367.1"/>
    </source>
</evidence>
<comment type="similarity">
    <text evidence="1">Belongs to the 3-hydroxyacyl-CoA dehydrogenase family.</text>
</comment>
<evidence type="ECO:0008006" key="8">
    <source>
        <dbReference type="Google" id="ProtNLM"/>
    </source>
</evidence>
<dbReference type="GO" id="GO:0070403">
    <property type="term" value="F:NAD+ binding"/>
    <property type="evidence" value="ECO:0007669"/>
    <property type="project" value="InterPro"/>
</dbReference>
<reference evidence="6 7" key="1">
    <citation type="submission" date="2015-10" db="EMBL/GenBank/DDBJ databases">
        <title>Genome sequencing of Penicillium freii.</title>
        <authorList>
            <person name="Nguyen H.D."/>
            <person name="Visagie C.M."/>
            <person name="Seifert K.A."/>
        </authorList>
    </citation>
    <scope>NUCLEOTIDE SEQUENCE [LARGE SCALE GENOMIC DNA]</scope>
    <source>
        <strain evidence="6 7">DAOM 242723</strain>
    </source>
</reference>
<dbReference type="GO" id="GO:0016616">
    <property type="term" value="F:oxidoreductase activity, acting on the CH-OH group of donors, NAD or NADP as acceptor"/>
    <property type="evidence" value="ECO:0007669"/>
    <property type="project" value="InterPro"/>
</dbReference>
<dbReference type="Gene3D" id="3.40.50.720">
    <property type="entry name" value="NAD(P)-binding Rossmann-like Domain"/>
    <property type="match status" value="1"/>
</dbReference>
<evidence type="ECO:0000256" key="3">
    <source>
        <dbReference type="PIRSR" id="PIRSR000105-1"/>
    </source>
</evidence>
<dbReference type="InterPro" id="IPR008927">
    <property type="entry name" value="6-PGluconate_DH-like_C_sf"/>
</dbReference>
<evidence type="ECO:0000259" key="4">
    <source>
        <dbReference type="Pfam" id="PF00725"/>
    </source>
</evidence>
<protein>
    <recommendedName>
        <fullName evidence="8">3-hydroxyacyl-CoA dehydrogenase NAD binding domain-containing protein</fullName>
    </recommendedName>
</protein>
<evidence type="ECO:0000259" key="5">
    <source>
        <dbReference type="Pfam" id="PF02737"/>
    </source>
</evidence>
<dbReference type="AlphaFoldDB" id="A0A117NQ48"/>
<dbReference type="STRING" id="48697.A0A117NQ48"/>
<evidence type="ECO:0000313" key="7">
    <source>
        <dbReference type="Proteomes" id="UP000055045"/>
    </source>
</evidence>
<dbReference type="GO" id="GO:0006631">
    <property type="term" value="P:fatty acid metabolic process"/>
    <property type="evidence" value="ECO:0007669"/>
    <property type="project" value="InterPro"/>
</dbReference>
<dbReference type="Proteomes" id="UP000055045">
    <property type="component" value="Unassembled WGS sequence"/>
</dbReference>
<dbReference type="SUPFAM" id="SSF48179">
    <property type="entry name" value="6-phosphogluconate dehydrogenase C-terminal domain-like"/>
    <property type="match status" value="1"/>
</dbReference>
<dbReference type="InterPro" id="IPR006108">
    <property type="entry name" value="3HC_DH_C"/>
</dbReference>
<dbReference type="Gene3D" id="1.10.1040.10">
    <property type="entry name" value="N-(1-d-carboxylethyl)-l-norvaline Dehydrogenase, domain 2"/>
    <property type="match status" value="1"/>
</dbReference>
<dbReference type="PANTHER" id="PTHR48075:SF3">
    <property type="entry name" value="3-HYDROXYACYL-COA DEHYDROGENASE"/>
    <property type="match status" value="1"/>
</dbReference>
<dbReference type="InterPro" id="IPR022694">
    <property type="entry name" value="3-OHacyl-CoA_DH"/>
</dbReference>
<dbReference type="Pfam" id="PF02737">
    <property type="entry name" value="3HCDH_N"/>
    <property type="match status" value="1"/>
</dbReference>
<keyword evidence="2" id="KW-0560">Oxidoreductase</keyword>
<dbReference type="SUPFAM" id="SSF51735">
    <property type="entry name" value="NAD(P)-binding Rossmann-fold domains"/>
    <property type="match status" value="1"/>
</dbReference>
<dbReference type="PANTHER" id="PTHR48075">
    <property type="entry name" value="3-HYDROXYACYL-COA DEHYDROGENASE FAMILY PROTEIN"/>
    <property type="match status" value="1"/>
</dbReference>
<dbReference type="InterPro" id="IPR036291">
    <property type="entry name" value="NAD(P)-bd_dom_sf"/>
</dbReference>
<comment type="caution">
    <text evidence="6">The sequence shown here is derived from an EMBL/GenBank/DDBJ whole genome shotgun (WGS) entry which is preliminary data.</text>
</comment>
<dbReference type="InterPro" id="IPR006176">
    <property type="entry name" value="3-OHacyl-CoA_DH_NAD-bd"/>
</dbReference>
<feature type="domain" description="3-hydroxyacyl-CoA dehydrogenase C-terminal" evidence="4">
    <location>
        <begin position="188"/>
        <end position="283"/>
    </location>
</feature>
<evidence type="ECO:0000256" key="1">
    <source>
        <dbReference type="ARBA" id="ARBA00009463"/>
    </source>
</evidence>
<dbReference type="EMBL" id="LLXE01000075">
    <property type="protein sequence ID" value="KUM63367.1"/>
    <property type="molecule type" value="Genomic_DNA"/>
</dbReference>
<keyword evidence="7" id="KW-1185">Reference proteome</keyword>
<feature type="domain" description="3-hydroxyacyl-CoA dehydrogenase NAD binding" evidence="5">
    <location>
        <begin position="16"/>
        <end position="183"/>
    </location>
</feature>
<feature type="site" description="Important for catalytic activity" evidence="3">
    <location>
        <position position="142"/>
    </location>
</feature>
<name>A0A117NQ48_PENFR</name>
<dbReference type="Pfam" id="PF00725">
    <property type="entry name" value="3HCDH"/>
    <property type="match status" value="1"/>
</dbReference>
<gene>
    <name evidence="6" type="ORF">ACN42_g3749</name>
</gene>
<sequence length="301" mass="33455">MPSTPWTKPDTSTRPIAVIGGGVMGRRIAMMWIASGFTVILCEKVDYSDAVSYIQEHAAEQAGKQGTEPAELKTTTSLQEAAGNAWMVIEAVPEKLELKIELITELDKIAPPDCIIASNSSSLRSSQMIVNTEKNYRICNGHYYMPPEQTYFEVMSCGQTDPDLFPFLMEKAAQAGFKPVHAKVDSTGMVFNRIWASLKREILLVLAEGVSDARTIDEMFMSWFKAAKGPCLMMDTVGLDTVYNIEVVYSQQRQMDTTAMKWLKENYVDKGNLGAKAGKGVLRSLSVLVLSPCRFLFTEYN</sequence>
<evidence type="ECO:0000256" key="2">
    <source>
        <dbReference type="ARBA" id="ARBA00023002"/>
    </source>
</evidence>
<proteinExistence type="inferred from homology"/>
<dbReference type="PIRSF" id="PIRSF000105">
    <property type="entry name" value="HCDH"/>
    <property type="match status" value="1"/>
</dbReference>
<organism evidence="6 7">
    <name type="scientific">Penicillium freii</name>
    <dbReference type="NCBI Taxonomy" id="48697"/>
    <lineage>
        <taxon>Eukaryota</taxon>
        <taxon>Fungi</taxon>
        <taxon>Dikarya</taxon>
        <taxon>Ascomycota</taxon>
        <taxon>Pezizomycotina</taxon>
        <taxon>Eurotiomycetes</taxon>
        <taxon>Eurotiomycetidae</taxon>
        <taxon>Eurotiales</taxon>
        <taxon>Aspergillaceae</taxon>
        <taxon>Penicillium</taxon>
    </lineage>
</organism>
<dbReference type="InterPro" id="IPR013328">
    <property type="entry name" value="6PGD_dom2"/>
</dbReference>
<accession>A0A117NQ48</accession>